<dbReference type="STRING" id="5888.A0BWE7"/>
<accession>A0BWE7</accession>
<evidence type="ECO:0000313" key="4">
    <source>
        <dbReference type="EMBL" id="CAK62864.1"/>
    </source>
</evidence>
<dbReference type="PROSITE" id="PS01175">
    <property type="entry name" value="RIBONUCLEASE_II"/>
    <property type="match status" value="1"/>
</dbReference>
<dbReference type="GO" id="GO:0003723">
    <property type="term" value="F:RNA binding"/>
    <property type="evidence" value="ECO:0007669"/>
    <property type="project" value="InterPro"/>
</dbReference>
<dbReference type="GO" id="GO:0000932">
    <property type="term" value="C:P-body"/>
    <property type="evidence" value="ECO:0000318"/>
    <property type="project" value="GO_Central"/>
</dbReference>
<feature type="compositionally biased region" description="Acidic residues" evidence="2">
    <location>
        <begin position="442"/>
        <end position="452"/>
    </location>
</feature>
<dbReference type="InterPro" id="IPR001900">
    <property type="entry name" value="RNase_II/R"/>
</dbReference>
<dbReference type="InterPro" id="IPR012340">
    <property type="entry name" value="NA-bd_OB-fold"/>
</dbReference>
<dbReference type="HOGENOM" id="CLU_272684_0_0_1"/>
<dbReference type="eggNOG" id="KOG2102">
    <property type="taxonomic scope" value="Eukaryota"/>
</dbReference>
<feature type="compositionally biased region" description="Low complexity" evidence="2">
    <location>
        <begin position="201"/>
        <end position="250"/>
    </location>
</feature>
<dbReference type="SMART" id="SM00955">
    <property type="entry name" value="RNB"/>
    <property type="match status" value="1"/>
</dbReference>
<feature type="compositionally biased region" description="Basic and acidic residues" evidence="2">
    <location>
        <begin position="139"/>
        <end position="148"/>
    </location>
</feature>
<dbReference type="Pfam" id="PF00773">
    <property type="entry name" value="RNB"/>
    <property type="match status" value="1"/>
</dbReference>
<protein>
    <recommendedName>
        <fullName evidence="3">RNB domain-containing protein</fullName>
    </recommendedName>
</protein>
<dbReference type="OrthoDB" id="372421at2759"/>
<dbReference type="AlphaFoldDB" id="A0BWE7"/>
<dbReference type="PANTHER" id="PTHR23355">
    <property type="entry name" value="RIBONUCLEASE"/>
    <property type="match status" value="1"/>
</dbReference>
<feature type="compositionally biased region" description="Acidic residues" evidence="2">
    <location>
        <begin position="478"/>
        <end position="497"/>
    </location>
</feature>
<feature type="compositionally biased region" description="Basic and acidic residues" evidence="2">
    <location>
        <begin position="461"/>
        <end position="477"/>
    </location>
</feature>
<dbReference type="InterPro" id="IPR022966">
    <property type="entry name" value="RNase_II/R_CS"/>
</dbReference>
<dbReference type="EMBL" id="CT868021">
    <property type="protein sequence ID" value="CAK62864.1"/>
    <property type="molecule type" value="Genomic_DNA"/>
</dbReference>
<dbReference type="GO" id="GO:0006402">
    <property type="term" value="P:mRNA catabolic process"/>
    <property type="evidence" value="ECO:0000318"/>
    <property type="project" value="GO_Central"/>
</dbReference>
<evidence type="ECO:0000313" key="5">
    <source>
        <dbReference type="Proteomes" id="UP000000600"/>
    </source>
</evidence>
<dbReference type="Gene3D" id="2.40.50.690">
    <property type="match status" value="1"/>
</dbReference>
<feature type="region of interest" description="Disordered" evidence="2">
    <location>
        <begin position="47"/>
        <end position="367"/>
    </location>
</feature>
<feature type="compositionally biased region" description="Low complexity" evidence="2">
    <location>
        <begin position="79"/>
        <end position="96"/>
    </location>
</feature>
<gene>
    <name evidence="4" type="ORF">GSPATT00032716001</name>
</gene>
<feature type="compositionally biased region" description="Basic and acidic residues" evidence="2">
    <location>
        <begin position="97"/>
        <end position="115"/>
    </location>
</feature>
<feature type="compositionally biased region" description="Basic and acidic residues" evidence="2">
    <location>
        <begin position="313"/>
        <end position="346"/>
    </location>
</feature>
<dbReference type="KEGG" id="ptm:GSPATT00032716001"/>
<dbReference type="GO" id="GO:0000175">
    <property type="term" value="F:3'-5'-RNA exonuclease activity"/>
    <property type="evidence" value="ECO:0000318"/>
    <property type="project" value="GO_Central"/>
</dbReference>
<sequence>MNFEDDFVKHKMQNMKGAIKKKDRHLVEESLRKEYCEQNNIQYIPKEQYKQGKANEKYTYQVKDKNEAHGQLRQDVQKQQDNQQENQQQSKQQRQQKQNDQREQKEQGDQRDKNQKSNNFQDGKNNKQQHQKGQGQQDKQQHTEKSQNEKQGNNNSQRHQSHNNNQPFVYPYIEGQQNNDNREVNDNHNEKEKRNDKNKQQNRQNTNNNNNGNRNRNNNNNRNRNNNNSENYHNNQENQNQQKNNNNKSNTHQTEYIHYKQVRRDRRAEKHIRSVQSDQNKQTNKKRFNHYKNNNFDDDYNRLDEENSFDDDYYYKKQEKNKKQNYQRREYDEHGFDRKDNNDKRNKQNNRNQKGGRNNKKYQKNQDFEEYWTEKQIEKGKAENDIFEGIFIANEFTREKATIKCPIFKKKVHVNFFVDTNRAFHGALVAFKITKIQKTDKESEDDYEEEEITQQIPLKNKKNEQKKEIQQEISEKEENNDDWEDVDSQQEEEDDISEVSDLYVVKKKVPLTKLQQLQKAQLVGKVVGVIKNPIESRQMIGKLEFNKKTNSIDKEIKTKEELIKYIEQNYYVSFKCVNKRIPFFNVKNLLTFNYELDNQEPVQKFMDYVSQRYFSAKYISWAKNSRYPYVELIKEVGVQGNIDVECEAILTENSVYDNEFSEQCKEEMKAFTHNSIAKERENRMDLRKEYICSIDPVTARDLDDALSINDLGNGIYEIGVHIADVSHFVLPNSEVDKEAILRTTSVYLVHKVIPMLPRILCEELCSLNRDVERLAFSVFFKMTSEGEVLWDSFRAAKSVIKSCAQLSYDIVNQLIDGEIQQFSQGEARYKVAEGFDEIVLKDKVLLLNTIAQKRREKRLEGSLTFEKSKLRFLLNSDLFPTGYTEEKRGLAQFMVEEWMLLANQFVGKKLIEYDTKTAVLRQHISPKSEKLDYYRKLLEACGLEEMAQNLDVSTSRNLKLTMNKVNEIESEEIKLILGFRLLKLMEAAQYFVVDETPETEWRHYALDFDVYTHFTSPIRRYPDILVHRRLQIALEQQEIDKTGETRDKLKAIMQHCNDCRLNARRVSDQCDQLFLALLLKANPVEVDGYILSLNRQQIEVIIPKYNLERKVELKNLKNTYKFTVEEIGENKFELIISYNDPEDEKGVRLYFIKQFQQVKIKLSGTDTFPIEYQIQIIINNKVLI</sequence>
<proteinExistence type="inferred from homology"/>
<dbReference type="RefSeq" id="XP_001430262.1">
    <property type="nucleotide sequence ID" value="XM_001430225.2"/>
</dbReference>
<dbReference type="Proteomes" id="UP000000600">
    <property type="component" value="Unassembled WGS sequence"/>
</dbReference>
<evidence type="ECO:0000256" key="1">
    <source>
        <dbReference type="RuleBase" id="RU003901"/>
    </source>
</evidence>
<feature type="compositionally biased region" description="Low complexity" evidence="2">
    <location>
        <begin position="153"/>
        <end position="166"/>
    </location>
</feature>
<dbReference type="InterPro" id="IPR050180">
    <property type="entry name" value="RNR_Ribonuclease"/>
</dbReference>
<name>A0BWE7_PARTE</name>
<dbReference type="SUPFAM" id="SSF50249">
    <property type="entry name" value="Nucleic acid-binding proteins"/>
    <property type="match status" value="3"/>
</dbReference>
<feature type="domain" description="RNB" evidence="3">
    <location>
        <begin position="683"/>
        <end position="1036"/>
    </location>
</feature>
<reference evidence="4 5" key="1">
    <citation type="journal article" date="2006" name="Nature">
        <title>Global trends of whole-genome duplications revealed by the ciliate Paramecium tetraurelia.</title>
        <authorList>
            <consortium name="Genoscope"/>
            <person name="Aury J.-M."/>
            <person name="Jaillon O."/>
            <person name="Duret L."/>
            <person name="Noel B."/>
            <person name="Jubin C."/>
            <person name="Porcel B.M."/>
            <person name="Segurens B."/>
            <person name="Daubin V."/>
            <person name="Anthouard V."/>
            <person name="Aiach N."/>
            <person name="Arnaiz O."/>
            <person name="Billaut A."/>
            <person name="Beisson J."/>
            <person name="Blanc I."/>
            <person name="Bouhouche K."/>
            <person name="Camara F."/>
            <person name="Duharcourt S."/>
            <person name="Guigo R."/>
            <person name="Gogendeau D."/>
            <person name="Katinka M."/>
            <person name="Keller A.-M."/>
            <person name="Kissmehl R."/>
            <person name="Klotz C."/>
            <person name="Koll F."/>
            <person name="Le Moue A."/>
            <person name="Lepere C."/>
            <person name="Malinsky S."/>
            <person name="Nowacki M."/>
            <person name="Nowak J.K."/>
            <person name="Plattner H."/>
            <person name="Poulain J."/>
            <person name="Ruiz F."/>
            <person name="Serrano V."/>
            <person name="Zagulski M."/>
            <person name="Dessen P."/>
            <person name="Betermier M."/>
            <person name="Weissenbach J."/>
            <person name="Scarpelli C."/>
            <person name="Schachter V."/>
            <person name="Sperling L."/>
            <person name="Meyer E."/>
            <person name="Cohen J."/>
            <person name="Wincker P."/>
        </authorList>
    </citation>
    <scope>NUCLEOTIDE SEQUENCE [LARGE SCALE GENOMIC DNA]</scope>
    <source>
        <strain evidence="4 5">Stock d4-2</strain>
    </source>
</reference>
<dbReference type="Pfam" id="PF17849">
    <property type="entry name" value="OB_Dis3"/>
    <property type="match status" value="1"/>
</dbReference>
<evidence type="ECO:0000259" key="3">
    <source>
        <dbReference type="SMART" id="SM00955"/>
    </source>
</evidence>
<dbReference type="InterPro" id="IPR041505">
    <property type="entry name" value="Dis3_CSD2"/>
</dbReference>
<dbReference type="OMA" id="ITRWPID"/>
<keyword evidence="5" id="KW-1185">Reference proteome</keyword>
<dbReference type="GeneID" id="5016046"/>
<dbReference type="InParanoid" id="A0BWE7"/>
<feature type="compositionally biased region" description="Basic and acidic residues" evidence="2">
    <location>
        <begin position="180"/>
        <end position="199"/>
    </location>
</feature>
<comment type="similarity">
    <text evidence="1">Belongs to the RNR ribonuclease family.</text>
</comment>
<dbReference type="PANTHER" id="PTHR23355:SF9">
    <property type="entry name" value="DIS3-LIKE EXONUCLEASE 2"/>
    <property type="match status" value="1"/>
</dbReference>
<organism evidence="4 5">
    <name type="scientific">Paramecium tetraurelia</name>
    <dbReference type="NCBI Taxonomy" id="5888"/>
    <lineage>
        <taxon>Eukaryota</taxon>
        <taxon>Sar</taxon>
        <taxon>Alveolata</taxon>
        <taxon>Ciliophora</taxon>
        <taxon>Intramacronucleata</taxon>
        <taxon>Oligohymenophorea</taxon>
        <taxon>Peniculida</taxon>
        <taxon>Parameciidae</taxon>
        <taxon>Paramecium</taxon>
    </lineage>
</organism>
<feature type="compositionally biased region" description="Basic and acidic residues" evidence="2">
    <location>
        <begin position="47"/>
        <end position="78"/>
    </location>
</feature>
<evidence type="ECO:0000256" key="2">
    <source>
        <dbReference type="SAM" id="MobiDB-lite"/>
    </source>
</evidence>
<feature type="compositionally biased region" description="Low complexity" evidence="2">
    <location>
        <begin position="121"/>
        <end position="138"/>
    </location>
</feature>
<feature type="region of interest" description="Disordered" evidence="2">
    <location>
        <begin position="440"/>
        <end position="497"/>
    </location>
</feature>